<evidence type="ECO:0000259" key="3">
    <source>
        <dbReference type="Pfam" id="PF20152"/>
    </source>
</evidence>
<dbReference type="STRING" id="946122.A0A0C2X2Q4"/>
<name>A0A0C2X2Q4_AMAMK</name>
<reference evidence="4 5" key="1">
    <citation type="submission" date="2014-04" db="EMBL/GenBank/DDBJ databases">
        <title>Evolutionary Origins and Diversification of the Mycorrhizal Mutualists.</title>
        <authorList>
            <consortium name="DOE Joint Genome Institute"/>
            <consortium name="Mycorrhizal Genomics Consortium"/>
            <person name="Kohler A."/>
            <person name="Kuo A."/>
            <person name="Nagy L.G."/>
            <person name="Floudas D."/>
            <person name="Copeland A."/>
            <person name="Barry K.W."/>
            <person name="Cichocki N."/>
            <person name="Veneault-Fourrey C."/>
            <person name="LaButti K."/>
            <person name="Lindquist E.A."/>
            <person name="Lipzen A."/>
            <person name="Lundell T."/>
            <person name="Morin E."/>
            <person name="Murat C."/>
            <person name="Riley R."/>
            <person name="Ohm R."/>
            <person name="Sun H."/>
            <person name="Tunlid A."/>
            <person name="Henrissat B."/>
            <person name="Grigoriev I.V."/>
            <person name="Hibbett D.S."/>
            <person name="Martin F."/>
        </authorList>
    </citation>
    <scope>NUCLEOTIDE SEQUENCE [LARGE SCALE GENOMIC DNA]</scope>
    <source>
        <strain evidence="4 5">Koide BX008</strain>
    </source>
</reference>
<organism evidence="4 5">
    <name type="scientific">Amanita muscaria (strain Koide BX008)</name>
    <dbReference type="NCBI Taxonomy" id="946122"/>
    <lineage>
        <taxon>Eukaryota</taxon>
        <taxon>Fungi</taxon>
        <taxon>Dikarya</taxon>
        <taxon>Basidiomycota</taxon>
        <taxon>Agaricomycotina</taxon>
        <taxon>Agaricomycetes</taxon>
        <taxon>Agaricomycetidae</taxon>
        <taxon>Agaricales</taxon>
        <taxon>Pluteineae</taxon>
        <taxon>Amanitaceae</taxon>
        <taxon>Amanita</taxon>
    </lineage>
</organism>
<feature type="domain" description="DUF6534" evidence="3">
    <location>
        <begin position="6"/>
        <end position="92"/>
    </location>
</feature>
<feature type="compositionally biased region" description="Polar residues" evidence="1">
    <location>
        <begin position="123"/>
        <end position="134"/>
    </location>
</feature>
<proteinExistence type="predicted"/>
<keyword evidence="5" id="KW-1185">Reference proteome</keyword>
<feature type="non-terminal residue" evidence="4">
    <location>
        <position position="1"/>
    </location>
</feature>
<dbReference type="InParanoid" id="A0A0C2X2Q4"/>
<keyword evidence="2" id="KW-0472">Membrane</keyword>
<keyword evidence="2" id="KW-1133">Transmembrane helix</keyword>
<sequence length="134" mass="14593">LWIGLSVINDTLIAVVMVRALSGHHSPSYHTEWRTMRLMRLIVETGCATGIVNLASLLLVAVSAYIGDVFSAPLIILSKVYANSIMVLLNNRISIVGSRNVPAPMKSVDFSRQTDSTTQSQSATLLNSRAQPLR</sequence>
<evidence type="ECO:0000256" key="1">
    <source>
        <dbReference type="SAM" id="MobiDB-lite"/>
    </source>
</evidence>
<feature type="region of interest" description="Disordered" evidence="1">
    <location>
        <begin position="107"/>
        <end position="134"/>
    </location>
</feature>
<evidence type="ECO:0000313" key="5">
    <source>
        <dbReference type="Proteomes" id="UP000054549"/>
    </source>
</evidence>
<dbReference type="Pfam" id="PF20152">
    <property type="entry name" value="DUF6534"/>
    <property type="match status" value="1"/>
</dbReference>
<feature type="compositionally biased region" description="Low complexity" evidence="1">
    <location>
        <begin position="113"/>
        <end position="122"/>
    </location>
</feature>
<accession>A0A0C2X2Q4</accession>
<feature type="transmembrane region" description="Helical" evidence="2">
    <location>
        <begin position="72"/>
        <end position="89"/>
    </location>
</feature>
<protein>
    <recommendedName>
        <fullName evidence="3">DUF6534 domain-containing protein</fullName>
    </recommendedName>
</protein>
<evidence type="ECO:0000256" key="2">
    <source>
        <dbReference type="SAM" id="Phobius"/>
    </source>
</evidence>
<dbReference type="AlphaFoldDB" id="A0A0C2X2Q4"/>
<evidence type="ECO:0000313" key="4">
    <source>
        <dbReference type="EMBL" id="KIL63441.1"/>
    </source>
</evidence>
<dbReference type="HOGENOM" id="CLU_1895640_0_0_1"/>
<dbReference type="Proteomes" id="UP000054549">
    <property type="component" value="Unassembled WGS sequence"/>
</dbReference>
<gene>
    <name evidence="4" type="ORF">M378DRAFT_79720</name>
</gene>
<dbReference type="EMBL" id="KN818259">
    <property type="protein sequence ID" value="KIL63441.1"/>
    <property type="molecule type" value="Genomic_DNA"/>
</dbReference>
<dbReference type="OrthoDB" id="3070057at2759"/>
<feature type="transmembrane region" description="Helical" evidence="2">
    <location>
        <begin position="41"/>
        <end position="66"/>
    </location>
</feature>
<keyword evidence="2" id="KW-0812">Transmembrane</keyword>
<dbReference type="InterPro" id="IPR045339">
    <property type="entry name" value="DUF6534"/>
</dbReference>